<evidence type="ECO:0000313" key="7">
    <source>
        <dbReference type="EMBL" id="VDK22011.1"/>
    </source>
</evidence>
<evidence type="ECO:0000256" key="4">
    <source>
        <dbReference type="ARBA" id="ARBA00023295"/>
    </source>
</evidence>
<dbReference type="Pfam" id="PF01055">
    <property type="entry name" value="Glyco_hydro_31_2nd"/>
    <property type="match status" value="1"/>
</dbReference>
<dbReference type="Proteomes" id="UP000267096">
    <property type="component" value="Unassembled WGS sequence"/>
</dbReference>
<dbReference type="WBParaSite" id="ASIM_0000379901-mRNA-1">
    <property type="protein sequence ID" value="ASIM_0000379901-mRNA-1"/>
    <property type="gene ID" value="ASIM_0000379901"/>
</dbReference>
<organism evidence="9">
    <name type="scientific">Anisakis simplex</name>
    <name type="common">Herring worm</name>
    <dbReference type="NCBI Taxonomy" id="6269"/>
    <lineage>
        <taxon>Eukaryota</taxon>
        <taxon>Metazoa</taxon>
        <taxon>Ecdysozoa</taxon>
        <taxon>Nematoda</taxon>
        <taxon>Chromadorea</taxon>
        <taxon>Rhabditida</taxon>
        <taxon>Spirurina</taxon>
        <taxon>Ascaridomorpha</taxon>
        <taxon>Ascaridoidea</taxon>
        <taxon>Anisakidae</taxon>
        <taxon>Anisakis</taxon>
        <taxon>Anisakis simplex complex</taxon>
    </lineage>
</organism>
<dbReference type="GO" id="GO:0004558">
    <property type="term" value="F:alpha-1,4-glucosidase activity"/>
    <property type="evidence" value="ECO:0007669"/>
    <property type="project" value="TreeGrafter"/>
</dbReference>
<evidence type="ECO:0000313" key="9">
    <source>
        <dbReference type="WBParaSite" id="ASIM_0000379901-mRNA-1"/>
    </source>
</evidence>
<keyword evidence="8" id="KW-1185">Reference proteome</keyword>
<evidence type="ECO:0000256" key="3">
    <source>
        <dbReference type="ARBA" id="ARBA00022801"/>
    </source>
</evidence>
<reference evidence="7 8" key="2">
    <citation type="submission" date="2018-11" db="EMBL/GenBank/DDBJ databases">
        <authorList>
            <consortium name="Pathogen Informatics"/>
        </authorList>
    </citation>
    <scope>NUCLEOTIDE SEQUENCE [LARGE SCALE GENOMIC DNA]</scope>
</reference>
<gene>
    <name evidence="7" type="ORF">ASIM_LOCUS3627</name>
</gene>
<dbReference type="PROSITE" id="PS00707">
    <property type="entry name" value="GLYCOSYL_HYDROL_F31_2"/>
    <property type="match status" value="1"/>
</dbReference>
<dbReference type="InterPro" id="IPR017853">
    <property type="entry name" value="GH"/>
</dbReference>
<dbReference type="OrthoDB" id="1334205at2759"/>
<name>A0A0M3J897_ANISI</name>
<dbReference type="EMBL" id="UYRR01005767">
    <property type="protein sequence ID" value="VDK22011.1"/>
    <property type="molecule type" value="Genomic_DNA"/>
</dbReference>
<dbReference type="AlphaFoldDB" id="A0A0M3J897"/>
<comment type="similarity">
    <text evidence="1 5">Belongs to the glycosyl hydrolase 31 family.</text>
</comment>
<accession>A0A0M3J897</accession>
<evidence type="ECO:0000313" key="8">
    <source>
        <dbReference type="Proteomes" id="UP000267096"/>
    </source>
</evidence>
<dbReference type="PANTHER" id="PTHR22762">
    <property type="entry name" value="ALPHA-GLUCOSIDASE"/>
    <property type="match status" value="1"/>
</dbReference>
<evidence type="ECO:0000256" key="5">
    <source>
        <dbReference type="RuleBase" id="RU361185"/>
    </source>
</evidence>
<protein>
    <submittedName>
        <fullName evidence="9">Sucrase-isomaltase, intestinal</fullName>
    </submittedName>
</protein>
<keyword evidence="3 5" id="KW-0378">Hydrolase</keyword>
<dbReference type="PANTHER" id="PTHR22762:SF133">
    <property type="entry name" value="P-TYPE DOMAIN-CONTAINING PROTEIN"/>
    <property type="match status" value="1"/>
</dbReference>
<reference evidence="9" key="1">
    <citation type="submission" date="2017-02" db="UniProtKB">
        <authorList>
            <consortium name="WormBaseParasite"/>
        </authorList>
    </citation>
    <scope>IDENTIFICATION</scope>
</reference>
<dbReference type="InterPro" id="IPR030459">
    <property type="entry name" value="Glyco_hydro_31_CS"/>
</dbReference>
<sequence length="187" mass="20870">MPSLDGFFTFIAVSFLQSYLSSKTVCMSGQTKAGRIYDVKNLYGLQESIATESALHLATSKRGAVITRSSYPSAGHYAGHWLGDNSASWSDLKTSVIGIQEFNIFGVPYIGADICGFLGNTTEELCLRWQQLGAFYPFSRNHNDKGALPQHPTMWPSVQEATREANLFRYEYLPYLYLLHFEASRSG</sequence>
<dbReference type="GO" id="GO:0005975">
    <property type="term" value="P:carbohydrate metabolic process"/>
    <property type="evidence" value="ECO:0007669"/>
    <property type="project" value="InterPro"/>
</dbReference>
<dbReference type="SUPFAM" id="SSF51445">
    <property type="entry name" value="(Trans)glycosidases"/>
    <property type="match status" value="1"/>
</dbReference>
<keyword evidence="2" id="KW-0732">Signal</keyword>
<dbReference type="Gene3D" id="3.20.20.80">
    <property type="entry name" value="Glycosidases"/>
    <property type="match status" value="1"/>
</dbReference>
<evidence type="ECO:0000256" key="1">
    <source>
        <dbReference type="ARBA" id="ARBA00007806"/>
    </source>
</evidence>
<proteinExistence type="inferred from homology"/>
<evidence type="ECO:0000256" key="2">
    <source>
        <dbReference type="ARBA" id="ARBA00022729"/>
    </source>
</evidence>
<keyword evidence="4 5" id="KW-0326">Glycosidase</keyword>
<feature type="domain" description="Glycoside hydrolase family 31 TIM barrel" evidence="6">
    <location>
        <begin position="34"/>
        <end position="177"/>
    </location>
</feature>
<dbReference type="InterPro" id="IPR000322">
    <property type="entry name" value="Glyco_hydro_31_TIM"/>
</dbReference>
<evidence type="ECO:0000259" key="6">
    <source>
        <dbReference type="Pfam" id="PF01055"/>
    </source>
</evidence>